<dbReference type="InterPro" id="IPR032178">
    <property type="entry name" value="DUF5010"/>
</dbReference>
<name>A0A1H2ZP09_9PROT</name>
<dbReference type="InterPro" id="IPR026071">
    <property type="entry name" value="Glyco_Hydrolase_99"/>
</dbReference>
<dbReference type="AlphaFoldDB" id="A0A1H2ZP09"/>
<keyword evidence="2" id="KW-0812">Transmembrane</keyword>
<reference evidence="10 11" key="1">
    <citation type="submission" date="2016-10" db="EMBL/GenBank/DDBJ databases">
        <authorList>
            <person name="de Groot N.N."/>
        </authorList>
    </citation>
    <scope>NUCLEOTIDE SEQUENCE [LARGE SCALE GENOMIC DNA]</scope>
    <source>
        <strain evidence="10 11">Nm110</strain>
    </source>
</reference>
<gene>
    <name evidence="10" type="ORF">SAMN05421882_10842</name>
</gene>
<keyword evidence="5" id="KW-1133">Transmembrane helix</keyword>
<feature type="chain" id="PRO_5010201673" description="DUF5010 domain-containing protein" evidence="8">
    <location>
        <begin position="24"/>
        <end position="528"/>
    </location>
</feature>
<feature type="signal peptide" evidence="8">
    <location>
        <begin position="1"/>
        <end position="23"/>
    </location>
</feature>
<evidence type="ECO:0000256" key="8">
    <source>
        <dbReference type="SAM" id="SignalP"/>
    </source>
</evidence>
<dbReference type="EMBL" id="FNNH01000084">
    <property type="protein sequence ID" value="SDX18708.1"/>
    <property type="molecule type" value="Genomic_DNA"/>
</dbReference>
<organism evidence="10 11">
    <name type="scientific">Nitrosomonas communis</name>
    <dbReference type="NCBI Taxonomy" id="44574"/>
    <lineage>
        <taxon>Bacteria</taxon>
        <taxon>Pseudomonadati</taxon>
        <taxon>Pseudomonadota</taxon>
        <taxon>Betaproteobacteria</taxon>
        <taxon>Nitrosomonadales</taxon>
        <taxon>Nitrosomonadaceae</taxon>
        <taxon>Nitrosomonas</taxon>
    </lineage>
</organism>
<dbReference type="PANTHER" id="PTHR13572:SF4">
    <property type="entry name" value="RE57134P"/>
    <property type="match status" value="1"/>
</dbReference>
<evidence type="ECO:0000256" key="2">
    <source>
        <dbReference type="ARBA" id="ARBA00022692"/>
    </source>
</evidence>
<dbReference type="GO" id="GO:0004559">
    <property type="term" value="F:alpha-mannosidase activity"/>
    <property type="evidence" value="ECO:0007669"/>
    <property type="project" value="TreeGrafter"/>
</dbReference>
<keyword evidence="7" id="KW-0472">Membrane</keyword>
<evidence type="ECO:0000256" key="5">
    <source>
        <dbReference type="ARBA" id="ARBA00022989"/>
    </source>
</evidence>
<comment type="subcellular location">
    <subcellularLocation>
        <location evidence="1">Golgi apparatus membrane</location>
        <topology evidence="1">Single-pass type II membrane protein</topology>
    </subcellularLocation>
</comment>
<evidence type="ECO:0000256" key="7">
    <source>
        <dbReference type="ARBA" id="ARBA00023136"/>
    </source>
</evidence>
<evidence type="ECO:0000313" key="10">
    <source>
        <dbReference type="EMBL" id="SDX18708.1"/>
    </source>
</evidence>
<keyword evidence="4" id="KW-0735">Signal-anchor</keyword>
<evidence type="ECO:0000256" key="4">
    <source>
        <dbReference type="ARBA" id="ARBA00022968"/>
    </source>
</evidence>
<accession>A0A1H2ZP09</accession>
<keyword evidence="3" id="KW-0378">Hydrolase</keyword>
<keyword evidence="8" id="KW-0732">Signal</keyword>
<proteinExistence type="predicted"/>
<sequence>MYKVLHQFALVFFFLLFTTTATALSPKDAPVRLIPPGHYLKHEPLSVHIREAFGRDQPVVGTYYFYWYDTNTKEHILDPDGTDALTNHPIDSTGMSYRSSTWHSQQLGDILAAGIDFILPVYWGYPGSGPNWSLTGIPPLIEAAQKLEKEGIRPPRIGMFYDTSTLKRNNKEHVDLTKPEGKEWFYLTVRDFYSMIPSNLRASIDGKPIVWLYSAGFAKRQDPTIFDYLRTEFEKDFGVEPFIVKEASWQGHADLDYSWGAALSPKIKNVVAVGPGYDDSAVPRAKHKIRKREGGNFYRNAWDTALSLDPATRPKIAIIETWNEFHEGTDIAPSREYGRMYVELTRKYADLWHSGVQTKRKGPYADTQEVSTILGQTPLNAGLTLGTNPDGKTTIDTTSGISAQRAEWTNRATKYLYFDVDNSFFYRDKVPLELEFEYLDMGNGKIIVEYDSTAKWLPHAGAFKSIISARLTDTGAWKTAKIRIHDANFAGRANGQDFRISSPNVGLTIRKVALRKLHDSSSYPLGTH</sequence>
<dbReference type="Proteomes" id="UP000183454">
    <property type="component" value="Unassembled WGS sequence"/>
</dbReference>
<dbReference type="Gene3D" id="3.20.20.80">
    <property type="entry name" value="Glycosidases"/>
    <property type="match status" value="1"/>
</dbReference>
<keyword evidence="6" id="KW-0333">Golgi apparatus</keyword>
<dbReference type="RefSeq" id="WP_074668248.1">
    <property type="nucleotide sequence ID" value="NZ_FNNH01000084.1"/>
</dbReference>
<dbReference type="PANTHER" id="PTHR13572">
    <property type="entry name" value="ENDO-ALPHA-1,2-MANNOSIDASE"/>
    <property type="match status" value="1"/>
</dbReference>
<protein>
    <recommendedName>
        <fullName evidence="9">DUF5010 domain-containing protein</fullName>
    </recommendedName>
</protein>
<evidence type="ECO:0000256" key="6">
    <source>
        <dbReference type="ARBA" id="ARBA00023034"/>
    </source>
</evidence>
<evidence type="ECO:0000256" key="1">
    <source>
        <dbReference type="ARBA" id="ARBA00004323"/>
    </source>
</evidence>
<dbReference type="Pfam" id="PF16402">
    <property type="entry name" value="DUF5010"/>
    <property type="match status" value="1"/>
</dbReference>
<evidence type="ECO:0000256" key="3">
    <source>
        <dbReference type="ARBA" id="ARBA00022801"/>
    </source>
</evidence>
<feature type="domain" description="DUF5010" evidence="9">
    <location>
        <begin position="60"/>
        <end position="251"/>
    </location>
</feature>
<evidence type="ECO:0000313" key="11">
    <source>
        <dbReference type="Proteomes" id="UP000183454"/>
    </source>
</evidence>
<evidence type="ECO:0000259" key="9">
    <source>
        <dbReference type="Pfam" id="PF16402"/>
    </source>
</evidence>